<sequence>MKDNIMQIIYNNSLVIYLAKIWWKISIRFFGLYPSLNIQNPVMIFHRCNDIGLENYIQISSSTDYCKPFERLFSCEYKTNHGDVFLLFLLKDNEIEIVEYMVAYINPHQYPQSGNITDDDVLYFNSIIKTNYTFKKKLLKFVSHCKKQ</sequence>
<dbReference type="AlphaFoldDB" id="A0A3B0WRR9"/>
<protein>
    <submittedName>
        <fullName evidence="1">Uncharacterized protein</fullName>
    </submittedName>
</protein>
<gene>
    <name evidence="1" type="ORF">MNBD_GAMMA08-1472</name>
</gene>
<proteinExistence type="predicted"/>
<name>A0A3B0WRR9_9ZZZZ</name>
<evidence type="ECO:0000313" key="1">
    <source>
        <dbReference type="EMBL" id="VAW58685.1"/>
    </source>
</evidence>
<organism evidence="1">
    <name type="scientific">hydrothermal vent metagenome</name>
    <dbReference type="NCBI Taxonomy" id="652676"/>
    <lineage>
        <taxon>unclassified sequences</taxon>
        <taxon>metagenomes</taxon>
        <taxon>ecological metagenomes</taxon>
    </lineage>
</organism>
<reference evidence="1" key="1">
    <citation type="submission" date="2018-06" db="EMBL/GenBank/DDBJ databases">
        <authorList>
            <person name="Zhirakovskaya E."/>
        </authorList>
    </citation>
    <scope>NUCLEOTIDE SEQUENCE</scope>
</reference>
<accession>A0A3B0WRR9</accession>
<dbReference type="EMBL" id="UOFH01000026">
    <property type="protein sequence ID" value="VAW58685.1"/>
    <property type="molecule type" value="Genomic_DNA"/>
</dbReference>